<reference evidence="2" key="1">
    <citation type="submission" date="2020-04" db="EMBL/GenBank/DDBJ databases">
        <title>Draft genome resource of the tomato pathogen Pseudocercospora fuligena.</title>
        <authorList>
            <person name="Zaccaron A."/>
        </authorList>
    </citation>
    <scope>NUCLEOTIDE SEQUENCE</scope>
    <source>
        <strain evidence="2">PF001</strain>
    </source>
</reference>
<dbReference type="InterPro" id="IPR018824">
    <property type="entry name" value="Conidiation-specific_6"/>
</dbReference>
<dbReference type="EMBL" id="JABCIY010000066">
    <property type="protein sequence ID" value="KAF7194048.1"/>
    <property type="molecule type" value="Genomic_DNA"/>
</dbReference>
<dbReference type="Pfam" id="PF10346">
    <property type="entry name" value="Con-6"/>
    <property type="match status" value="2"/>
</dbReference>
<evidence type="ECO:0000313" key="2">
    <source>
        <dbReference type="EMBL" id="KAF7194048.1"/>
    </source>
</evidence>
<evidence type="ECO:0000313" key="3">
    <source>
        <dbReference type="Proteomes" id="UP000660729"/>
    </source>
</evidence>
<gene>
    <name evidence="2" type="ORF">HII31_04569</name>
</gene>
<dbReference type="OrthoDB" id="5419162at2759"/>
<proteinExistence type="predicted"/>
<organism evidence="2 3">
    <name type="scientific">Pseudocercospora fuligena</name>
    <dbReference type="NCBI Taxonomy" id="685502"/>
    <lineage>
        <taxon>Eukaryota</taxon>
        <taxon>Fungi</taxon>
        <taxon>Dikarya</taxon>
        <taxon>Ascomycota</taxon>
        <taxon>Pezizomycotina</taxon>
        <taxon>Dothideomycetes</taxon>
        <taxon>Dothideomycetidae</taxon>
        <taxon>Mycosphaerellales</taxon>
        <taxon>Mycosphaerellaceae</taxon>
        <taxon>Pseudocercospora</taxon>
    </lineage>
</organism>
<feature type="compositionally biased region" description="Basic and acidic residues" evidence="1">
    <location>
        <begin position="111"/>
        <end position="137"/>
    </location>
</feature>
<dbReference type="Proteomes" id="UP000660729">
    <property type="component" value="Unassembled WGS sequence"/>
</dbReference>
<dbReference type="AlphaFoldDB" id="A0A8H6RNH5"/>
<feature type="region of interest" description="Disordered" evidence="1">
    <location>
        <begin position="100"/>
        <end position="181"/>
    </location>
</feature>
<accession>A0A8H6RNH5</accession>
<protein>
    <submittedName>
        <fullName evidence="2">Conidiation-specific protein 6</fullName>
    </submittedName>
</protein>
<evidence type="ECO:0000256" key="1">
    <source>
        <dbReference type="SAM" id="MobiDB-lite"/>
    </source>
</evidence>
<dbReference type="PANTHER" id="PTHR36576:SF1">
    <property type="entry name" value="UPF0654 PROTEIN C11D3.01C-RELATED"/>
    <property type="match status" value="1"/>
</dbReference>
<name>A0A8H6RNH5_9PEZI</name>
<comment type="caution">
    <text evidence="2">The sequence shown here is derived from an EMBL/GenBank/DDBJ whole genome shotgun (WGS) entry which is preliminary data.</text>
</comment>
<keyword evidence="3" id="KW-1185">Reference proteome</keyword>
<feature type="compositionally biased region" description="Basic and acidic residues" evidence="1">
    <location>
        <begin position="164"/>
        <end position="181"/>
    </location>
</feature>
<dbReference type="GO" id="GO:0005737">
    <property type="term" value="C:cytoplasm"/>
    <property type="evidence" value="ECO:0007669"/>
    <property type="project" value="TreeGrafter"/>
</dbReference>
<dbReference type="PANTHER" id="PTHR36576">
    <property type="entry name" value="UPF0654 PROTEIN C11D3.01C-RELATED"/>
    <property type="match status" value="1"/>
</dbReference>
<dbReference type="InterPro" id="IPR052670">
    <property type="entry name" value="UPF0654_domain"/>
</dbReference>
<sequence>MQRCCVSAFRIHYSRFPTEVVRSDNARTRVNASPNATRHTIPHSSIITTTFRDINVDVSRYIIRPVVFFKDGAESIPSSFTQQTLIMSTVEDRSNIAAGHKANLSNPNTSEESKENSRKELEKLGGEDAFYDKKGEDAPAAGMGGQGNVLGGHKATLSNPNTSEEAKENSRKILEQHGEQV</sequence>